<name>A0AAN9XKJ6_PSOTE</name>
<dbReference type="EMBL" id="JAYMYS010000004">
    <property type="protein sequence ID" value="KAK7395729.1"/>
    <property type="molecule type" value="Genomic_DNA"/>
</dbReference>
<dbReference type="Proteomes" id="UP001386955">
    <property type="component" value="Unassembled WGS sequence"/>
</dbReference>
<reference evidence="2 3" key="1">
    <citation type="submission" date="2024-01" db="EMBL/GenBank/DDBJ databases">
        <title>The genomes of 5 underutilized Papilionoideae crops provide insights into root nodulation and disease resistanc.</title>
        <authorList>
            <person name="Jiang F."/>
        </authorList>
    </citation>
    <scope>NUCLEOTIDE SEQUENCE [LARGE SCALE GENOMIC DNA]</scope>
    <source>
        <strain evidence="2">DUOXIRENSHENG_FW03</strain>
        <tissue evidence="2">Leaves</tissue>
    </source>
</reference>
<feature type="region of interest" description="Disordered" evidence="1">
    <location>
        <begin position="1"/>
        <end position="34"/>
    </location>
</feature>
<comment type="caution">
    <text evidence="2">The sequence shown here is derived from an EMBL/GenBank/DDBJ whole genome shotgun (WGS) entry which is preliminary data.</text>
</comment>
<keyword evidence="3" id="KW-1185">Reference proteome</keyword>
<dbReference type="AlphaFoldDB" id="A0AAN9XKJ6"/>
<evidence type="ECO:0000256" key="1">
    <source>
        <dbReference type="SAM" id="MobiDB-lite"/>
    </source>
</evidence>
<proteinExistence type="predicted"/>
<feature type="compositionally biased region" description="Polar residues" evidence="1">
    <location>
        <begin position="24"/>
        <end position="34"/>
    </location>
</feature>
<protein>
    <submittedName>
        <fullName evidence="2">Uncharacterized protein</fullName>
    </submittedName>
</protein>
<gene>
    <name evidence="2" type="ORF">VNO78_16296</name>
</gene>
<sequence>MGGSRVDSDEDRESTVDKAEVEVSSGSSAPCQPTTLVAATFGVVRSANGVGRSAATMPEQGMAPSHPSRKNTSAPI</sequence>
<accession>A0AAN9XKJ6</accession>
<evidence type="ECO:0000313" key="3">
    <source>
        <dbReference type="Proteomes" id="UP001386955"/>
    </source>
</evidence>
<evidence type="ECO:0000313" key="2">
    <source>
        <dbReference type="EMBL" id="KAK7395729.1"/>
    </source>
</evidence>
<feature type="region of interest" description="Disordered" evidence="1">
    <location>
        <begin position="52"/>
        <end position="76"/>
    </location>
</feature>
<organism evidence="2 3">
    <name type="scientific">Psophocarpus tetragonolobus</name>
    <name type="common">Winged bean</name>
    <name type="synonym">Dolichos tetragonolobus</name>
    <dbReference type="NCBI Taxonomy" id="3891"/>
    <lineage>
        <taxon>Eukaryota</taxon>
        <taxon>Viridiplantae</taxon>
        <taxon>Streptophyta</taxon>
        <taxon>Embryophyta</taxon>
        <taxon>Tracheophyta</taxon>
        <taxon>Spermatophyta</taxon>
        <taxon>Magnoliopsida</taxon>
        <taxon>eudicotyledons</taxon>
        <taxon>Gunneridae</taxon>
        <taxon>Pentapetalae</taxon>
        <taxon>rosids</taxon>
        <taxon>fabids</taxon>
        <taxon>Fabales</taxon>
        <taxon>Fabaceae</taxon>
        <taxon>Papilionoideae</taxon>
        <taxon>50 kb inversion clade</taxon>
        <taxon>NPAAA clade</taxon>
        <taxon>indigoferoid/millettioid clade</taxon>
        <taxon>Phaseoleae</taxon>
        <taxon>Psophocarpus</taxon>
    </lineage>
</organism>